<reference evidence="2" key="2">
    <citation type="submission" date="2015-01" db="EMBL/GenBank/DDBJ databases">
        <title>Evolutionary Origins and Diversification of the Mycorrhizal Mutualists.</title>
        <authorList>
            <consortium name="DOE Joint Genome Institute"/>
            <consortium name="Mycorrhizal Genomics Consortium"/>
            <person name="Kohler A."/>
            <person name="Kuo A."/>
            <person name="Nagy L.G."/>
            <person name="Floudas D."/>
            <person name="Copeland A."/>
            <person name="Barry K.W."/>
            <person name="Cichocki N."/>
            <person name="Veneault-Fourrey C."/>
            <person name="LaButti K."/>
            <person name="Lindquist E.A."/>
            <person name="Lipzen A."/>
            <person name="Lundell T."/>
            <person name="Morin E."/>
            <person name="Murat C."/>
            <person name="Riley R."/>
            <person name="Ohm R."/>
            <person name="Sun H."/>
            <person name="Tunlid A."/>
            <person name="Henrissat B."/>
            <person name="Grigoriev I.V."/>
            <person name="Hibbett D.S."/>
            <person name="Martin F."/>
        </authorList>
    </citation>
    <scope>NUCLEOTIDE SEQUENCE [LARGE SCALE GENOMIC DNA]</scope>
    <source>
        <strain evidence="2">Foug A</strain>
    </source>
</reference>
<organism evidence="1 2">
    <name type="scientific">Scleroderma citrinum Foug A</name>
    <dbReference type="NCBI Taxonomy" id="1036808"/>
    <lineage>
        <taxon>Eukaryota</taxon>
        <taxon>Fungi</taxon>
        <taxon>Dikarya</taxon>
        <taxon>Basidiomycota</taxon>
        <taxon>Agaricomycotina</taxon>
        <taxon>Agaricomycetes</taxon>
        <taxon>Agaricomycetidae</taxon>
        <taxon>Boletales</taxon>
        <taxon>Sclerodermatineae</taxon>
        <taxon>Sclerodermataceae</taxon>
        <taxon>Scleroderma</taxon>
    </lineage>
</organism>
<keyword evidence="2" id="KW-1185">Reference proteome</keyword>
<evidence type="ECO:0000313" key="1">
    <source>
        <dbReference type="EMBL" id="KIM69000.1"/>
    </source>
</evidence>
<accession>A0A0C3E8B6</accession>
<evidence type="ECO:0000313" key="2">
    <source>
        <dbReference type="Proteomes" id="UP000053989"/>
    </source>
</evidence>
<dbReference type="Proteomes" id="UP000053989">
    <property type="component" value="Unassembled WGS sequence"/>
</dbReference>
<proteinExistence type="predicted"/>
<name>A0A0C3E8B6_9AGAM</name>
<dbReference type="EMBL" id="KN822007">
    <property type="protein sequence ID" value="KIM69000.1"/>
    <property type="molecule type" value="Genomic_DNA"/>
</dbReference>
<gene>
    <name evidence="1" type="ORF">SCLCIDRAFT_811146</name>
</gene>
<reference evidence="1 2" key="1">
    <citation type="submission" date="2014-04" db="EMBL/GenBank/DDBJ databases">
        <authorList>
            <consortium name="DOE Joint Genome Institute"/>
            <person name="Kuo A."/>
            <person name="Kohler A."/>
            <person name="Nagy L.G."/>
            <person name="Floudas D."/>
            <person name="Copeland A."/>
            <person name="Barry K.W."/>
            <person name="Cichocki N."/>
            <person name="Veneault-Fourrey C."/>
            <person name="LaButti K."/>
            <person name="Lindquist E.A."/>
            <person name="Lipzen A."/>
            <person name="Lundell T."/>
            <person name="Morin E."/>
            <person name="Murat C."/>
            <person name="Sun H."/>
            <person name="Tunlid A."/>
            <person name="Henrissat B."/>
            <person name="Grigoriev I.V."/>
            <person name="Hibbett D.S."/>
            <person name="Martin F."/>
            <person name="Nordberg H.P."/>
            <person name="Cantor M.N."/>
            <person name="Hua S.X."/>
        </authorList>
    </citation>
    <scope>NUCLEOTIDE SEQUENCE [LARGE SCALE GENOMIC DNA]</scope>
    <source>
        <strain evidence="1 2">Foug A</strain>
    </source>
</reference>
<protein>
    <submittedName>
        <fullName evidence="1">Uncharacterized protein</fullName>
    </submittedName>
</protein>
<dbReference type="HOGENOM" id="CLU_1705305_0_0_1"/>
<dbReference type="AlphaFoldDB" id="A0A0C3E8B6"/>
<sequence>MTVRRSEAGFKLCWRFAMGNGAGDKRCFDMGDESGETSEIGHVLLPLPAHSTSCGDIISIRYLPSRNTRRVCPPPSSSTYCVSGRICLRSNRLRCMALSIQLYSPTTAADHPGCATSGADRCCPGHSNCPCTCPSHTENDHLHFIHTFNTGGCC</sequence>
<dbReference type="InParanoid" id="A0A0C3E8B6"/>